<keyword evidence="6" id="KW-0012">Acyltransferase</keyword>
<evidence type="ECO:0000313" key="6">
    <source>
        <dbReference type="EMBL" id="WUS59795.1"/>
    </source>
</evidence>
<dbReference type="SUPFAM" id="SSF55729">
    <property type="entry name" value="Acyl-CoA N-acyltransferases (Nat)"/>
    <property type="match status" value="1"/>
</dbReference>
<dbReference type="RefSeq" id="WP_329494093.1">
    <property type="nucleotide sequence ID" value="NZ_CP108460.1"/>
</dbReference>
<evidence type="ECO:0000259" key="5">
    <source>
        <dbReference type="PROSITE" id="PS51186"/>
    </source>
</evidence>
<dbReference type="Gene3D" id="3.40.630.30">
    <property type="match status" value="1"/>
</dbReference>
<dbReference type="EMBL" id="CP108482">
    <property type="protein sequence ID" value="WUS59795.1"/>
    <property type="molecule type" value="Genomic_DNA"/>
</dbReference>
<dbReference type="InterPro" id="IPR016181">
    <property type="entry name" value="Acyl_CoA_acyltransferase"/>
</dbReference>
<accession>A0ABZ1WFV4</accession>
<protein>
    <recommendedName>
        <fullName evidence="1">D-inositol 3-phosphate glycosyltransferase</fullName>
    </recommendedName>
</protein>
<dbReference type="Pfam" id="PF00534">
    <property type="entry name" value="Glycos_transf_1"/>
    <property type="match status" value="1"/>
</dbReference>
<evidence type="ECO:0000313" key="7">
    <source>
        <dbReference type="Proteomes" id="UP001432014"/>
    </source>
</evidence>
<dbReference type="Pfam" id="PF13527">
    <property type="entry name" value="Acetyltransf_9"/>
    <property type="match status" value="1"/>
</dbReference>
<dbReference type="Proteomes" id="UP001432014">
    <property type="component" value="Chromosome"/>
</dbReference>
<dbReference type="InterPro" id="IPR000182">
    <property type="entry name" value="GNAT_dom"/>
</dbReference>
<dbReference type="PROSITE" id="PS51186">
    <property type="entry name" value="GNAT"/>
    <property type="match status" value="1"/>
</dbReference>
<proteinExistence type="predicted"/>
<dbReference type="InterPro" id="IPR001296">
    <property type="entry name" value="Glyco_trans_1"/>
</dbReference>
<keyword evidence="2" id="KW-0328">Glycosyltransferase</keyword>
<feature type="domain" description="N-acetyltransferase" evidence="5">
    <location>
        <begin position="450"/>
        <end position="603"/>
    </location>
</feature>
<keyword evidence="3 6" id="KW-0808">Transferase</keyword>
<feature type="region of interest" description="Disordered" evidence="4">
    <location>
        <begin position="378"/>
        <end position="448"/>
    </location>
</feature>
<sequence>MSPRRTRVLWLLGGLGPGGAAQSLADRARHADTERFEIEVAYLLPGRDALVPALERAGLRVHCLSGAPGTARRTDPRWPWQLRRLLAERRYGLVHTVTPVPAAAARLLTLGRNAPRLVHTEQRPWGPRRLATGWADALTYRRNDAVITGSHAVGRTVPGGRRRAGDRVTVVLQGPDLADAPAGPPARAAARAELGLPADAVVIGAAGGRRPGEDHATLLAAYAGLRRTDPDTRLVLIGAGPPEPRLRARAAALGLTDVVFGGPDVPALLPALDVFALASRRDAPPAALLAAMTCGLPSVAVRAGAAPELLDDGVQGLLVPPGDPAALGGALAVLVADAALRERLGTAARERAAGFGAAAAQRAVEAVYRRVLRPCPGATARRAPHRDPERPSPGRTLPRRSCEPDVSALPAPAQTTEPRPTEARPTATRTTATRTTEPGTTATRTTVDRMTVRPLEDADASAVLDLLAASAPGGPAGGRGADFFDWKHRRGPFGASPGLVAEAPDGRVAGVRLFLRWEWHEAATGRTVRAVRPVDTATHPDFRGLGVFRRLTQELLEQVSGEAELVFNTPNSSSLPGYRAMGWSELGQVPVALRPVHPAVFARGARAARARRAADRDVPVRCSLPTAADWFASRPDRTGGPLAGLLAERAAADRSDPRLAVARTPEFLRWRYGDAPGLDYRVLTCRRGEELTGLAFGRPRRRGPLTEFTLADILVRPGDRVTAARLLRAAARSGCDHVATHLSPGTEAARTALRSGYLTAPRTGMTLAARGAAGPLPAGLTLASWRFSLGDLEAF</sequence>
<evidence type="ECO:0000256" key="3">
    <source>
        <dbReference type="ARBA" id="ARBA00022679"/>
    </source>
</evidence>
<dbReference type="Pfam" id="PF13439">
    <property type="entry name" value="Glyco_transf_4"/>
    <property type="match status" value="1"/>
</dbReference>
<reference evidence="6 7" key="1">
    <citation type="submission" date="2022-10" db="EMBL/GenBank/DDBJ databases">
        <title>The complete genomes of actinobacterial strains from the NBC collection.</title>
        <authorList>
            <person name="Joergensen T.S."/>
            <person name="Alvarez Arevalo M."/>
            <person name="Sterndorff E.B."/>
            <person name="Faurdal D."/>
            <person name="Vuksanovic O."/>
            <person name="Mourched A.-S."/>
            <person name="Charusanti P."/>
            <person name="Shaw S."/>
            <person name="Blin K."/>
            <person name="Weber T."/>
        </authorList>
    </citation>
    <scope>NUCLEOTIDE SEQUENCE [LARGE SCALE GENOMIC DNA]</scope>
    <source>
        <strain evidence="6 7">NBC_01247</strain>
    </source>
</reference>
<dbReference type="InterPro" id="IPR028098">
    <property type="entry name" value="Glyco_trans_4-like_N"/>
</dbReference>
<organism evidence="6 7">
    <name type="scientific">Kitasatospora herbaricolor</name>
    <dbReference type="NCBI Taxonomy" id="68217"/>
    <lineage>
        <taxon>Bacteria</taxon>
        <taxon>Bacillati</taxon>
        <taxon>Actinomycetota</taxon>
        <taxon>Actinomycetes</taxon>
        <taxon>Kitasatosporales</taxon>
        <taxon>Streptomycetaceae</taxon>
        <taxon>Kitasatospora</taxon>
    </lineage>
</organism>
<keyword evidence="7" id="KW-1185">Reference proteome</keyword>
<gene>
    <name evidence="6" type="ORF">OG469_32435</name>
</gene>
<evidence type="ECO:0000256" key="4">
    <source>
        <dbReference type="SAM" id="MobiDB-lite"/>
    </source>
</evidence>
<feature type="compositionally biased region" description="Low complexity" evidence="4">
    <location>
        <begin position="415"/>
        <end position="445"/>
    </location>
</feature>
<dbReference type="GO" id="GO:0016746">
    <property type="term" value="F:acyltransferase activity"/>
    <property type="evidence" value="ECO:0007669"/>
    <property type="project" value="UniProtKB-KW"/>
</dbReference>
<evidence type="ECO:0000256" key="1">
    <source>
        <dbReference type="ARBA" id="ARBA00021292"/>
    </source>
</evidence>
<dbReference type="PANTHER" id="PTHR12526:SF636">
    <property type="entry name" value="BLL3647 PROTEIN"/>
    <property type="match status" value="1"/>
</dbReference>
<name>A0ABZ1WFV4_9ACTN</name>
<dbReference type="PANTHER" id="PTHR12526">
    <property type="entry name" value="GLYCOSYLTRANSFERASE"/>
    <property type="match status" value="1"/>
</dbReference>
<evidence type="ECO:0000256" key="2">
    <source>
        <dbReference type="ARBA" id="ARBA00022676"/>
    </source>
</evidence>
<dbReference type="SUPFAM" id="SSF53756">
    <property type="entry name" value="UDP-Glycosyltransferase/glycogen phosphorylase"/>
    <property type="match status" value="1"/>
</dbReference>
<dbReference type="Gene3D" id="3.40.50.2000">
    <property type="entry name" value="Glycogen Phosphorylase B"/>
    <property type="match status" value="2"/>
</dbReference>